<dbReference type="KEGG" id="ppm:PPSC2_01190"/>
<accession>E3EC79</accession>
<dbReference type="PATRIC" id="fig|886882.15.peg.227"/>
<organism evidence="1 2">
    <name type="scientific">Paenibacillus polymyxa (strain SC2)</name>
    <name type="common">Bacillus polymyxa</name>
    <dbReference type="NCBI Taxonomy" id="886882"/>
    <lineage>
        <taxon>Bacteria</taxon>
        <taxon>Bacillati</taxon>
        <taxon>Bacillota</taxon>
        <taxon>Bacilli</taxon>
        <taxon>Bacillales</taxon>
        <taxon>Paenibacillaceae</taxon>
        <taxon>Paenibacillus</taxon>
    </lineage>
</organism>
<dbReference type="AlphaFoldDB" id="E3EC79"/>
<dbReference type="OrthoDB" id="2894045at2"/>
<name>E3EC79_PAEPS</name>
<reference evidence="1 2" key="1">
    <citation type="journal article" date="2011" name="J. Bacteriol.">
        <title>Complete genome sequence of Paenibacillus polymyxa SC2, a strain of plant growth-promoting Rhizobacterium with broad-spectrum antimicrobial activity.</title>
        <authorList>
            <person name="Ma M."/>
            <person name="Wang C."/>
            <person name="Ding Y."/>
            <person name="Li L."/>
            <person name="Shen D."/>
            <person name="Jiang X."/>
            <person name="Guan D."/>
            <person name="Cao F."/>
            <person name="Chen H."/>
            <person name="Feng R."/>
            <person name="Wang X."/>
            <person name="Ge Y."/>
            <person name="Yao L."/>
            <person name="Bing X."/>
            <person name="Yang X."/>
            <person name="Li J."/>
            <person name="Du B."/>
        </authorList>
    </citation>
    <scope>NUCLEOTIDE SEQUENCE [LARGE SCALE GENOMIC DNA]</scope>
    <source>
        <strain evidence="1 2">SC2</strain>
    </source>
</reference>
<proteinExistence type="predicted"/>
<sequence>MRKLTIDELRQLVPEYNNDLAKERASGIFNYIIMMVALARDHHMQHQDLVNWIHRHFEERGYYEETLLKFGSGNTKLFLQDFVIGRSLLYENIEVFIHENGNYEVQSTSWWLNQPTEACFYFDMEPEEIVKYVQSLACSKADRLGITLKISHKNGIEQALICKKGTII</sequence>
<evidence type="ECO:0000313" key="1">
    <source>
        <dbReference type="EMBL" id="ADO54222.1"/>
    </source>
</evidence>
<dbReference type="HOGENOM" id="CLU_1648761_0_0_9"/>
<dbReference type="Proteomes" id="UP000006868">
    <property type="component" value="Chromosome"/>
</dbReference>
<dbReference type="eggNOG" id="ENOG50343YD">
    <property type="taxonomic scope" value="Bacteria"/>
</dbReference>
<protein>
    <submittedName>
        <fullName evidence="1">YxnB</fullName>
    </submittedName>
</protein>
<dbReference type="RefSeq" id="WP_013368865.1">
    <property type="nucleotide sequence ID" value="NC_014622.2"/>
</dbReference>
<evidence type="ECO:0000313" key="2">
    <source>
        <dbReference type="Proteomes" id="UP000006868"/>
    </source>
</evidence>
<gene>
    <name evidence="1" type="primary">yxnB</name>
    <name evidence="1" type="ORF">PPSC2_01190</name>
</gene>
<dbReference type="EMBL" id="CP002213">
    <property type="protein sequence ID" value="ADO54222.1"/>
    <property type="molecule type" value="Genomic_DNA"/>
</dbReference>